<dbReference type="InterPro" id="IPR036390">
    <property type="entry name" value="WH_DNA-bd_sf"/>
</dbReference>
<dbReference type="InterPro" id="IPR039422">
    <property type="entry name" value="MarR/SlyA-like"/>
</dbReference>
<organism evidence="2 3">
    <name type="scientific">Amycolatopsis arida</name>
    <dbReference type="NCBI Taxonomy" id="587909"/>
    <lineage>
        <taxon>Bacteria</taxon>
        <taxon>Bacillati</taxon>
        <taxon>Actinomycetota</taxon>
        <taxon>Actinomycetes</taxon>
        <taxon>Pseudonocardiales</taxon>
        <taxon>Pseudonocardiaceae</taxon>
        <taxon>Amycolatopsis</taxon>
    </lineage>
</organism>
<dbReference type="GO" id="GO:0006950">
    <property type="term" value="P:response to stress"/>
    <property type="evidence" value="ECO:0007669"/>
    <property type="project" value="TreeGrafter"/>
</dbReference>
<evidence type="ECO:0000313" key="3">
    <source>
        <dbReference type="Proteomes" id="UP000198727"/>
    </source>
</evidence>
<dbReference type="RefSeq" id="WP_092530667.1">
    <property type="nucleotide sequence ID" value="NZ_FOWW01000004.1"/>
</dbReference>
<keyword evidence="3" id="KW-1185">Reference proteome</keyword>
<accession>A0A1I5VAC0</accession>
<evidence type="ECO:0000259" key="1">
    <source>
        <dbReference type="PROSITE" id="PS50995"/>
    </source>
</evidence>
<dbReference type="Gene3D" id="1.10.10.10">
    <property type="entry name" value="Winged helix-like DNA-binding domain superfamily/Winged helix DNA-binding domain"/>
    <property type="match status" value="1"/>
</dbReference>
<dbReference type="SUPFAM" id="SSF46785">
    <property type="entry name" value="Winged helix' DNA-binding domain"/>
    <property type="match status" value="1"/>
</dbReference>
<dbReference type="PANTHER" id="PTHR33164:SF106">
    <property type="entry name" value="TRANSCRIPTIONAL REGULATORY PROTEIN"/>
    <property type="match status" value="1"/>
</dbReference>
<gene>
    <name evidence="2" type="ORF">SAMN05421810_104290</name>
</gene>
<dbReference type="InterPro" id="IPR036388">
    <property type="entry name" value="WH-like_DNA-bd_sf"/>
</dbReference>
<dbReference type="Proteomes" id="UP000198727">
    <property type="component" value="Unassembled WGS sequence"/>
</dbReference>
<dbReference type="GO" id="GO:0003700">
    <property type="term" value="F:DNA-binding transcription factor activity"/>
    <property type="evidence" value="ECO:0007669"/>
    <property type="project" value="InterPro"/>
</dbReference>
<dbReference type="GO" id="GO:0003677">
    <property type="term" value="F:DNA binding"/>
    <property type="evidence" value="ECO:0007669"/>
    <property type="project" value="UniProtKB-KW"/>
</dbReference>
<proteinExistence type="predicted"/>
<dbReference type="PROSITE" id="PS50995">
    <property type="entry name" value="HTH_MARR_2"/>
    <property type="match status" value="1"/>
</dbReference>
<reference evidence="3" key="1">
    <citation type="submission" date="2016-10" db="EMBL/GenBank/DDBJ databases">
        <authorList>
            <person name="Varghese N."/>
            <person name="Submissions S."/>
        </authorList>
    </citation>
    <scope>NUCLEOTIDE SEQUENCE [LARGE SCALE GENOMIC DNA]</scope>
    <source>
        <strain evidence="3">CGMCC 4.5579</strain>
    </source>
</reference>
<dbReference type="SMART" id="SM00347">
    <property type="entry name" value="HTH_MARR"/>
    <property type="match status" value="1"/>
</dbReference>
<dbReference type="Pfam" id="PF12802">
    <property type="entry name" value="MarR_2"/>
    <property type="match status" value="1"/>
</dbReference>
<sequence length="174" mass="19132">MSDGTMEQTTEDLVDRLADVGRQLGLATVMFHAVIAEQVGLSVTAHKCLDLVARANGPLTVGRIAELSGLSTGAATGVVDQLERQGYVRRVRDAQDRRRVLVELCPHAIGELGPRFGQFRSEVDKLAARFARDELVTILRFLDEAVHLLRMETGRMRAGLGTSARRARRVRELG</sequence>
<dbReference type="OrthoDB" id="162531at2"/>
<protein>
    <submittedName>
        <fullName evidence="2">DNA-binding transcriptional regulator, MarR family</fullName>
    </submittedName>
</protein>
<keyword evidence="2" id="KW-0238">DNA-binding</keyword>
<feature type="domain" description="HTH marR-type" evidence="1">
    <location>
        <begin position="10"/>
        <end position="147"/>
    </location>
</feature>
<dbReference type="AlphaFoldDB" id="A0A1I5VAC0"/>
<dbReference type="EMBL" id="FOWW01000004">
    <property type="protein sequence ID" value="SFQ04435.1"/>
    <property type="molecule type" value="Genomic_DNA"/>
</dbReference>
<name>A0A1I5VAC0_9PSEU</name>
<dbReference type="InterPro" id="IPR000835">
    <property type="entry name" value="HTH_MarR-typ"/>
</dbReference>
<evidence type="ECO:0000313" key="2">
    <source>
        <dbReference type="EMBL" id="SFQ04435.1"/>
    </source>
</evidence>
<dbReference type="PANTHER" id="PTHR33164">
    <property type="entry name" value="TRANSCRIPTIONAL REGULATOR, MARR FAMILY"/>
    <property type="match status" value="1"/>
</dbReference>